<keyword evidence="3" id="KW-1185">Reference proteome</keyword>
<evidence type="ECO:0000259" key="1">
    <source>
        <dbReference type="Pfam" id="PF14226"/>
    </source>
</evidence>
<comment type="caution">
    <text evidence="2">The sequence shown here is derived from an EMBL/GenBank/DDBJ whole genome shotgun (WGS) entry which is preliminary data.</text>
</comment>
<dbReference type="EMBL" id="MU790509">
    <property type="protein sequence ID" value="KAJ4001433.1"/>
    <property type="molecule type" value="Genomic_DNA"/>
</dbReference>
<organism evidence="2 3">
    <name type="scientific">Lentinula boryana</name>
    <dbReference type="NCBI Taxonomy" id="40481"/>
    <lineage>
        <taxon>Eukaryota</taxon>
        <taxon>Fungi</taxon>
        <taxon>Dikarya</taxon>
        <taxon>Basidiomycota</taxon>
        <taxon>Agaricomycotina</taxon>
        <taxon>Agaricomycetes</taxon>
        <taxon>Agaricomycetidae</taxon>
        <taxon>Agaricales</taxon>
        <taxon>Marasmiineae</taxon>
        <taxon>Omphalotaceae</taxon>
        <taxon>Lentinula</taxon>
    </lineage>
</organism>
<proteinExistence type="predicted"/>
<accession>A0ABQ8QSS9</accession>
<evidence type="ECO:0000313" key="3">
    <source>
        <dbReference type="Proteomes" id="UP001163828"/>
    </source>
</evidence>
<dbReference type="Gene3D" id="2.60.120.330">
    <property type="entry name" value="B-lactam Antibiotic, Isopenicillin N Synthase, Chain"/>
    <property type="match status" value="1"/>
</dbReference>
<protein>
    <recommendedName>
        <fullName evidence="1">Non-haem dioxygenase N-terminal domain-containing protein</fullName>
    </recommendedName>
</protein>
<dbReference type="Pfam" id="PF14226">
    <property type="entry name" value="DIOX_N"/>
    <property type="match status" value="1"/>
</dbReference>
<evidence type="ECO:0000313" key="2">
    <source>
        <dbReference type="EMBL" id="KAJ4001433.1"/>
    </source>
</evidence>
<sequence length="198" mass="22575">MSYTALPEFPADIATESLRVVDYELIENGDEKEMNMLWEAATTLGFWYLMNHGLEQMVEKMFDMGEETLSLTMEEKMGHEQESPFGFMNEFHSYKTISFDPSEIELVNIAKDDVISWPKQVRSRCAYPSDIYERMDSNVAPFVRMSTKISEKILNVFDSKLGLPEGFLNRLHSAQEPSASEARTIKVPKNLPAGKASI</sequence>
<gene>
    <name evidence="2" type="ORF">F5050DRAFT_1708173</name>
</gene>
<reference evidence="2" key="1">
    <citation type="submission" date="2022-08" db="EMBL/GenBank/DDBJ databases">
        <authorList>
            <consortium name="DOE Joint Genome Institute"/>
            <person name="Min B."/>
            <person name="Riley R."/>
            <person name="Sierra-Patev S."/>
            <person name="Naranjo-Ortiz M."/>
            <person name="Looney B."/>
            <person name="Konkel Z."/>
            <person name="Slot J.C."/>
            <person name="Sakamoto Y."/>
            <person name="Steenwyk J.L."/>
            <person name="Rokas A."/>
            <person name="Carro J."/>
            <person name="Camarero S."/>
            <person name="Ferreira P."/>
            <person name="Molpeceres G."/>
            <person name="Ruiz-Duenas F.J."/>
            <person name="Serrano A."/>
            <person name="Henrissat B."/>
            <person name="Drula E."/>
            <person name="Hughes K.W."/>
            <person name="Mata J.L."/>
            <person name="Ishikawa N.K."/>
            <person name="Vargas-Isla R."/>
            <person name="Ushijima S."/>
            <person name="Smith C.A."/>
            <person name="Ahrendt S."/>
            <person name="Andreopoulos W."/>
            <person name="He G."/>
            <person name="Labutti K."/>
            <person name="Lipzen A."/>
            <person name="Ng V."/>
            <person name="Sandor L."/>
            <person name="Barry K."/>
            <person name="Martinez A.T."/>
            <person name="Xiao Y."/>
            <person name="Gibbons J.G."/>
            <person name="Terashima K."/>
            <person name="Hibbett D.S."/>
            <person name="Grigoriev I.V."/>
        </authorList>
    </citation>
    <scope>NUCLEOTIDE SEQUENCE</scope>
    <source>
        <strain evidence="2">TFB10827</strain>
    </source>
</reference>
<name>A0ABQ8QSS9_9AGAR</name>
<dbReference type="Proteomes" id="UP001163828">
    <property type="component" value="Unassembled WGS sequence"/>
</dbReference>
<dbReference type="SUPFAM" id="SSF51197">
    <property type="entry name" value="Clavaminate synthase-like"/>
    <property type="match status" value="1"/>
</dbReference>
<dbReference type="InterPro" id="IPR026992">
    <property type="entry name" value="DIOX_N"/>
</dbReference>
<dbReference type="InterPro" id="IPR027443">
    <property type="entry name" value="IPNS-like_sf"/>
</dbReference>
<feature type="domain" description="Non-haem dioxygenase N-terminal" evidence="1">
    <location>
        <begin position="20"/>
        <end position="85"/>
    </location>
</feature>